<feature type="domain" description="Rcc01698-like C-terminal" evidence="2">
    <location>
        <begin position="483"/>
        <end position="577"/>
    </location>
</feature>
<organism evidence="3 4">
    <name type="scientific">Parerythrobacter lacustris</name>
    <dbReference type="NCBI Taxonomy" id="2969984"/>
    <lineage>
        <taxon>Bacteria</taxon>
        <taxon>Pseudomonadati</taxon>
        <taxon>Pseudomonadota</taxon>
        <taxon>Alphaproteobacteria</taxon>
        <taxon>Sphingomonadales</taxon>
        <taxon>Erythrobacteraceae</taxon>
        <taxon>Parerythrobacter</taxon>
    </lineage>
</organism>
<gene>
    <name evidence="3" type="ORF">NSO95_09950</name>
</gene>
<evidence type="ECO:0000313" key="3">
    <source>
        <dbReference type="EMBL" id="MCR2834267.1"/>
    </source>
</evidence>
<feature type="domain" description="Tip attachment protein J" evidence="1">
    <location>
        <begin position="296"/>
        <end position="389"/>
    </location>
</feature>
<dbReference type="Proteomes" id="UP001206067">
    <property type="component" value="Unassembled WGS sequence"/>
</dbReference>
<dbReference type="EMBL" id="JANKHH010000005">
    <property type="protein sequence ID" value="MCR2834267.1"/>
    <property type="molecule type" value="Genomic_DNA"/>
</dbReference>
<dbReference type="Pfam" id="PF23666">
    <property type="entry name" value="Rcc01698_C"/>
    <property type="match status" value="1"/>
</dbReference>
<evidence type="ECO:0000259" key="1">
    <source>
        <dbReference type="Pfam" id="PF13550"/>
    </source>
</evidence>
<sequence length="724" mass="76222">MATLILGGLGTLIGGPLGGAIGALAGRQIDAAIIGSPVRDGARLKDLSITTSSYGTPIPRHFGAVRAAGTIIWATELAENRETGGGGKGQPKVTSYSYSSSFAVALASRPIEGIGRIWADGNLLRGATGDLKTGGSLRIYTGFGDQPVDPLLAEAIGPDCPAFRQCAYAVFEDLSLEDFGNRIPALSFEVLAGDQLLSPSDFAGAEVVGLTGEMVYAGLLGISYEGGGLGDFLGRLQLLYPSTFDIGSDGIEIAPVPDAASGALLLPGPAATGDPDDFGTVDGFALARSEAGTRMPSSIRYYDRGRDYQPSVQRASGRADREDAEALEFPATFDPATARELIDQAHRRSRSRRETIRWRIAELDVTVGPGCLVALPGYPGQWLIDAWEWRDAGIELELSRIEPQPRGGLPGEPGLPVPPPDGTSGPTLLKAFELPWDGVGLPSGRQLFAALASESPDRSSAALYADRGGQLHPLGASGREQSVFGTLASPLAPSQGLLLESRGSLAVELAADSMGFFSSDMDGIARGRNRLMVGAELLQFMTCERTEERRWRLSGLLRGRAGTDVAAIAGHLPGASVILVDGPLVALGTSMALDSESVGVAAIGRGDSEPVLAAVENFGLGTRPPCPAHGMARNQGEAGLQLRWTRRSRGAWQWDDSIDVPVNEDVLLFEVGIGPVESPVVRWETPDTSLEIDAAFVALHSGQPVWVRQFGRRQMSVALLLAEL</sequence>
<name>A0ABT1XRN4_9SPHN</name>
<dbReference type="InterPro" id="IPR032876">
    <property type="entry name" value="J_dom"/>
</dbReference>
<protein>
    <submittedName>
        <fullName evidence="3">Phage tail protein</fullName>
    </submittedName>
</protein>
<keyword evidence="4" id="KW-1185">Reference proteome</keyword>
<evidence type="ECO:0000313" key="4">
    <source>
        <dbReference type="Proteomes" id="UP001206067"/>
    </source>
</evidence>
<evidence type="ECO:0000259" key="2">
    <source>
        <dbReference type="Pfam" id="PF23666"/>
    </source>
</evidence>
<accession>A0ABT1XRN4</accession>
<proteinExistence type="predicted"/>
<dbReference type="InterPro" id="IPR056490">
    <property type="entry name" value="Rcc01698_C"/>
</dbReference>
<reference evidence="3 4" key="1">
    <citation type="submission" date="2022-08" db="EMBL/GenBank/DDBJ databases">
        <title>Polyphasic taxonomy analysis of Qipengyuania sp.RS5-5.</title>
        <authorList>
            <person name="Xamxidin M."/>
            <person name="Wu M."/>
        </authorList>
    </citation>
    <scope>NUCLEOTIDE SEQUENCE [LARGE SCALE GENOMIC DNA]</scope>
    <source>
        <strain evidence="3 4">RS5-5</strain>
    </source>
</reference>
<dbReference type="Pfam" id="PF13550">
    <property type="entry name" value="Phage-tail_3"/>
    <property type="match status" value="1"/>
</dbReference>
<comment type="caution">
    <text evidence="3">The sequence shown here is derived from an EMBL/GenBank/DDBJ whole genome shotgun (WGS) entry which is preliminary data.</text>
</comment>
<dbReference type="RefSeq" id="WP_257596069.1">
    <property type="nucleotide sequence ID" value="NZ_JANKHH010000005.1"/>
</dbReference>